<keyword evidence="7" id="KW-1133">Transmembrane helix</keyword>
<keyword evidence="10" id="KW-1185">Reference proteome</keyword>
<protein>
    <submittedName>
        <fullName evidence="9">Thioredoxin domain-containing protein</fullName>
    </submittedName>
</protein>
<dbReference type="RefSeq" id="WP_236864412.1">
    <property type="nucleotide sequence ID" value="NZ_BAABAZ010000004.1"/>
</dbReference>
<evidence type="ECO:0000256" key="7">
    <source>
        <dbReference type="SAM" id="Phobius"/>
    </source>
</evidence>
<dbReference type="PANTHER" id="PTHR13887:SF14">
    <property type="entry name" value="DISULFIDE BOND FORMATION PROTEIN D"/>
    <property type="match status" value="1"/>
</dbReference>
<dbReference type="EMBL" id="BAABAZ010000004">
    <property type="protein sequence ID" value="GAA4283121.1"/>
    <property type="molecule type" value="Genomic_DNA"/>
</dbReference>
<dbReference type="Pfam" id="PF13462">
    <property type="entry name" value="Thioredoxin_4"/>
    <property type="match status" value="1"/>
</dbReference>
<dbReference type="SUPFAM" id="SSF52833">
    <property type="entry name" value="Thioredoxin-like"/>
    <property type="match status" value="1"/>
</dbReference>
<evidence type="ECO:0000256" key="5">
    <source>
        <dbReference type="ARBA" id="ARBA00023284"/>
    </source>
</evidence>
<evidence type="ECO:0000259" key="8">
    <source>
        <dbReference type="Pfam" id="PF13462"/>
    </source>
</evidence>
<dbReference type="Gene3D" id="3.40.30.10">
    <property type="entry name" value="Glutaredoxin"/>
    <property type="match status" value="1"/>
</dbReference>
<sequence>MAKNSSSASDRRQAARDQARQIAQAQAKREKTAKTILYTGVAVVVVAVVVIVGVLIFQAAQPAAGPKTYTAGSITLVDDGDGVKAVGAKGAEADDVPEGLPPFSESGLPDSAPVVTVFLDFQCPGCMGFEQANGGTLQKLVGDGTIALEYQPVAILDSSSGGNEYSTRAANLMACVADSGQTDAYLDLTETLFANQPAQGANGMTDEQLLGFAAEAGVDVEAATAQEGVTVSQCVADTTFGKHVENTTQDALSNGLQGTPRVQINGEDTESWQDPEAFGAEILRAAGEIG</sequence>
<keyword evidence="4" id="KW-1015">Disulfide bond</keyword>
<comment type="caution">
    <text evidence="9">The sequence shown here is derived from an EMBL/GenBank/DDBJ whole genome shotgun (WGS) entry which is preliminary data.</text>
</comment>
<dbReference type="InterPro" id="IPR036249">
    <property type="entry name" value="Thioredoxin-like_sf"/>
</dbReference>
<feature type="region of interest" description="Disordered" evidence="6">
    <location>
        <begin position="1"/>
        <end position="23"/>
    </location>
</feature>
<evidence type="ECO:0000313" key="10">
    <source>
        <dbReference type="Proteomes" id="UP001501586"/>
    </source>
</evidence>
<evidence type="ECO:0000256" key="3">
    <source>
        <dbReference type="ARBA" id="ARBA00023002"/>
    </source>
</evidence>
<keyword evidence="3" id="KW-0560">Oxidoreductase</keyword>
<organism evidence="9 10">
    <name type="scientific">Brevibacterium daeguense</name>
    <dbReference type="NCBI Taxonomy" id="909936"/>
    <lineage>
        <taxon>Bacteria</taxon>
        <taxon>Bacillati</taxon>
        <taxon>Actinomycetota</taxon>
        <taxon>Actinomycetes</taxon>
        <taxon>Micrococcales</taxon>
        <taxon>Brevibacteriaceae</taxon>
        <taxon>Brevibacterium</taxon>
    </lineage>
</organism>
<keyword evidence="5" id="KW-0676">Redox-active center</keyword>
<feature type="domain" description="Thioredoxin-like fold" evidence="8">
    <location>
        <begin position="107"/>
        <end position="280"/>
    </location>
</feature>
<evidence type="ECO:0000256" key="6">
    <source>
        <dbReference type="SAM" id="MobiDB-lite"/>
    </source>
</evidence>
<keyword evidence="7" id="KW-0812">Transmembrane</keyword>
<dbReference type="PANTHER" id="PTHR13887">
    <property type="entry name" value="GLUTATHIONE S-TRANSFERASE KAPPA"/>
    <property type="match status" value="1"/>
</dbReference>
<proteinExistence type="inferred from homology"/>
<feature type="compositionally biased region" description="Basic and acidic residues" evidence="6">
    <location>
        <begin position="9"/>
        <end position="19"/>
    </location>
</feature>
<dbReference type="InterPro" id="IPR012336">
    <property type="entry name" value="Thioredoxin-like_fold"/>
</dbReference>
<name>A0ABP8EGN4_9MICO</name>
<reference evidence="10" key="1">
    <citation type="journal article" date="2019" name="Int. J. Syst. Evol. Microbiol.">
        <title>The Global Catalogue of Microorganisms (GCM) 10K type strain sequencing project: providing services to taxonomists for standard genome sequencing and annotation.</title>
        <authorList>
            <consortium name="The Broad Institute Genomics Platform"/>
            <consortium name="The Broad Institute Genome Sequencing Center for Infectious Disease"/>
            <person name="Wu L."/>
            <person name="Ma J."/>
        </authorList>
    </citation>
    <scope>NUCLEOTIDE SEQUENCE [LARGE SCALE GENOMIC DNA]</scope>
    <source>
        <strain evidence="10">JCM 17458</strain>
    </source>
</reference>
<evidence type="ECO:0000256" key="1">
    <source>
        <dbReference type="ARBA" id="ARBA00005791"/>
    </source>
</evidence>
<keyword evidence="2" id="KW-0732">Signal</keyword>
<evidence type="ECO:0000256" key="2">
    <source>
        <dbReference type="ARBA" id="ARBA00022729"/>
    </source>
</evidence>
<keyword evidence="7" id="KW-0472">Membrane</keyword>
<gene>
    <name evidence="9" type="ORF">GCM10022261_06520</name>
</gene>
<feature type="transmembrane region" description="Helical" evidence="7">
    <location>
        <begin position="36"/>
        <end position="57"/>
    </location>
</feature>
<dbReference type="Proteomes" id="UP001501586">
    <property type="component" value="Unassembled WGS sequence"/>
</dbReference>
<accession>A0ABP8EGN4</accession>
<evidence type="ECO:0000256" key="4">
    <source>
        <dbReference type="ARBA" id="ARBA00023157"/>
    </source>
</evidence>
<comment type="similarity">
    <text evidence="1">Belongs to the thioredoxin family. DsbA subfamily.</text>
</comment>
<evidence type="ECO:0000313" key="9">
    <source>
        <dbReference type="EMBL" id="GAA4283121.1"/>
    </source>
</evidence>